<dbReference type="Proteomes" id="UP000611640">
    <property type="component" value="Chromosome"/>
</dbReference>
<dbReference type="EMBL" id="AP023355">
    <property type="protein sequence ID" value="BCJ35073.1"/>
    <property type="molecule type" value="Genomic_DNA"/>
</dbReference>
<dbReference type="Gene3D" id="3.10.105.10">
    <property type="entry name" value="Dipeptide-binding Protein, Domain 3"/>
    <property type="match status" value="1"/>
</dbReference>
<dbReference type="InterPro" id="IPR000914">
    <property type="entry name" value="SBP_5_dom"/>
</dbReference>
<name>A0A7R7HWN6_9ACTN</name>
<proteinExistence type="predicted"/>
<dbReference type="SUPFAM" id="SSF53850">
    <property type="entry name" value="Periplasmic binding protein-like II"/>
    <property type="match status" value="1"/>
</dbReference>
<keyword evidence="3" id="KW-1185">Reference proteome</keyword>
<evidence type="ECO:0000313" key="3">
    <source>
        <dbReference type="Proteomes" id="UP000611640"/>
    </source>
</evidence>
<dbReference type="KEGG" id="atl:Athai_25760"/>
<gene>
    <name evidence="2" type="ORF">Athai_25760</name>
</gene>
<dbReference type="Pfam" id="PF00496">
    <property type="entry name" value="SBP_bac_5"/>
    <property type="match status" value="1"/>
</dbReference>
<dbReference type="PROSITE" id="PS51257">
    <property type="entry name" value="PROKAR_LIPOPROTEIN"/>
    <property type="match status" value="1"/>
</dbReference>
<reference evidence="2 3" key="1">
    <citation type="submission" date="2020-08" db="EMBL/GenBank/DDBJ databases">
        <title>Whole genome shotgun sequence of Actinocatenispora thailandica NBRC 105041.</title>
        <authorList>
            <person name="Komaki H."/>
            <person name="Tamura T."/>
        </authorList>
    </citation>
    <scope>NUCLEOTIDE SEQUENCE [LARGE SCALE GENOMIC DNA]</scope>
    <source>
        <strain evidence="2 3">NBRC 105041</strain>
    </source>
</reference>
<organism evidence="2 3">
    <name type="scientific">Actinocatenispora thailandica</name>
    <dbReference type="NCBI Taxonomy" id="227318"/>
    <lineage>
        <taxon>Bacteria</taxon>
        <taxon>Bacillati</taxon>
        <taxon>Actinomycetota</taxon>
        <taxon>Actinomycetes</taxon>
        <taxon>Micromonosporales</taxon>
        <taxon>Micromonosporaceae</taxon>
        <taxon>Actinocatenispora</taxon>
    </lineage>
</organism>
<dbReference type="PANTHER" id="PTHR30290:SF83">
    <property type="entry name" value="ABC TRANSPORTER SUBSTRATE-BINDING PROTEIN"/>
    <property type="match status" value="1"/>
</dbReference>
<evidence type="ECO:0000259" key="1">
    <source>
        <dbReference type="Pfam" id="PF00496"/>
    </source>
</evidence>
<protein>
    <submittedName>
        <fullName evidence="2">ABC transporter substrate-binding protein</fullName>
    </submittedName>
</protein>
<sequence>MQIARVVAAGTALLTVVAGCSGPAGHAEPPGGLRRGGTVYLLAESNGFAHLDPQRTFTTAALNVSRLIYRTLTAFRTNPNGTGVTLHPDLATDLGRASDGNRTWRFTLRTGVRWADGEPVTCAAVKYGVQRSFAPAAAGGPSYPRQLLADTAGYHGPAPGDASSPGLSSVRCDGRTITFRLRRPCGDFGDVVALPVFAPVRPDLDARGGYDLRPASDGPYRIARRTDRELVLTRNRYWRAASDPIRPAYPDRFVVRFGADPGWSTDALVTDRGAARASIQLDYNVPANFVQQVINDPEQNARTVSGPTGAIRYLAVNTRRVTDLRCRRAIGNVLDKQSYRMAVGGFVAGDYASTMLPPDIAPTVDHRAVADPAGDLSAAVSQIGRTGRCPDQLTLDYQDVSSFRWAAQTIVDSLQRIGVQVHTNPIPKSRFYDVVGDPRAEHDLVLAAWVPDWPNGSSYLPTLFDGRLLRQNATGGNYNLSQLADPAVDGMIDVAEAATSRHRQDVDWAAVDAAVRARGAVVPILYERGLAMYGGAIGGAVMQPVYGEPDVLGLGLRRT</sequence>
<dbReference type="Gene3D" id="3.40.190.10">
    <property type="entry name" value="Periplasmic binding protein-like II"/>
    <property type="match status" value="1"/>
</dbReference>
<dbReference type="PANTHER" id="PTHR30290">
    <property type="entry name" value="PERIPLASMIC BINDING COMPONENT OF ABC TRANSPORTER"/>
    <property type="match status" value="1"/>
</dbReference>
<dbReference type="RefSeq" id="WP_203961686.1">
    <property type="nucleotide sequence ID" value="NZ_AP023355.1"/>
</dbReference>
<dbReference type="GO" id="GO:1904680">
    <property type="term" value="F:peptide transmembrane transporter activity"/>
    <property type="evidence" value="ECO:0007669"/>
    <property type="project" value="TreeGrafter"/>
</dbReference>
<dbReference type="AlphaFoldDB" id="A0A7R7HWN6"/>
<evidence type="ECO:0000313" key="2">
    <source>
        <dbReference type="EMBL" id="BCJ35073.1"/>
    </source>
</evidence>
<dbReference type="CDD" id="cd08506">
    <property type="entry name" value="PBP2_clavulanate_OppA2"/>
    <property type="match status" value="1"/>
</dbReference>
<dbReference type="InterPro" id="IPR039424">
    <property type="entry name" value="SBP_5"/>
</dbReference>
<feature type="domain" description="Solute-binding protein family 5" evidence="1">
    <location>
        <begin position="86"/>
        <end position="465"/>
    </location>
</feature>
<accession>A0A7R7HWN6</accession>
<dbReference type="GO" id="GO:0015833">
    <property type="term" value="P:peptide transport"/>
    <property type="evidence" value="ECO:0007669"/>
    <property type="project" value="TreeGrafter"/>
</dbReference>